<evidence type="ECO:0000313" key="2">
    <source>
        <dbReference type="EnsemblPlants" id="TraesCS3B02G358500.1"/>
    </source>
</evidence>
<feature type="domain" description="RNase H type-1" evidence="1">
    <location>
        <begin position="3"/>
        <end position="64"/>
    </location>
</feature>
<dbReference type="PANTHER" id="PTHR47074">
    <property type="entry name" value="BNAC02G40300D PROTEIN"/>
    <property type="match status" value="1"/>
</dbReference>
<dbReference type="Proteomes" id="UP000019116">
    <property type="component" value="Chromosome 3B"/>
</dbReference>
<dbReference type="Gramene" id="TraesCS3B03G0909700.1">
    <property type="protein sequence ID" value="TraesCS3B03G0909700.1.CDS"/>
    <property type="gene ID" value="TraesCS3B03G0909700"/>
</dbReference>
<reference evidence="2" key="1">
    <citation type="submission" date="2018-08" db="EMBL/GenBank/DDBJ databases">
        <authorList>
            <person name="Rossello M."/>
        </authorList>
    </citation>
    <scope>NUCLEOTIDE SEQUENCE [LARGE SCALE GENOMIC DNA]</scope>
    <source>
        <strain evidence="2">cv. Chinese Spring</strain>
    </source>
</reference>
<name>A0A3B6FUS2_WHEAT</name>
<dbReference type="STRING" id="4565.A0A3B6FUS2"/>
<evidence type="ECO:0000313" key="3">
    <source>
        <dbReference type="Proteomes" id="UP000019116"/>
    </source>
</evidence>
<dbReference type="Gramene" id="TraesCS3B02G358500.1">
    <property type="protein sequence ID" value="TraesCS3B02G358500.1"/>
    <property type="gene ID" value="TraesCS3B02G358500"/>
</dbReference>
<proteinExistence type="predicted"/>
<dbReference type="AlphaFoldDB" id="A0A3B6FUS2"/>
<dbReference type="GO" id="GO:0003676">
    <property type="term" value="F:nucleic acid binding"/>
    <property type="evidence" value="ECO:0007669"/>
    <property type="project" value="InterPro"/>
</dbReference>
<dbReference type="OrthoDB" id="694800at2759"/>
<dbReference type="GO" id="GO:0004523">
    <property type="term" value="F:RNA-DNA hybrid ribonuclease activity"/>
    <property type="evidence" value="ECO:0007669"/>
    <property type="project" value="InterPro"/>
</dbReference>
<sequence>MTCNRIIINSDNMEVIETMNEGGRSSGAAAAIFDDCFHLACDFPISRFEHCNREAKISHELAKLARFSFISDWFEEPHNAIVPILINDVMIISNE</sequence>
<keyword evidence="3" id="KW-1185">Reference proteome</keyword>
<organism evidence="2">
    <name type="scientific">Triticum aestivum</name>
    <name type="common">Wheat</name>
    <dbReference type="NCBI Taxonomy" id="4565"/>
    <lineage>
        <taxon>Eukaryota</taxon>
        <taxon>Viridiplantae</taxon>
        <taxon>Streptophyta</taxon>
        <taxon>Embryophyta</taxon>
        <taxon>Tracheophyta</taxon>
        <taxon>Spermatophyta</taxon>
        <taxon>Magnoliopsida</taxon>
        <taxon>Liliopsida</taxon>
        <taxon>Poales</taxon>
        <taxon>Poaceae</taxon>
        <taxon>BOP clade</taxon>
        <taxon>Pooideae</taxon>
        <taxon>Triticodae</taxon>
        <taxon>Triticeae</taxon>
        <taxon>Triticinae</taxon>
        <taxon>Triticum</taxon>
    </lineage>
</organism>
<reference evidence="2" key="2">
    <citation type="submission" date="2018-10" db="UniProtKB">
        <authorList>
            <consortium name="EnsemblPlants"/>
        </authorList>
    </citation>
    <scope>IDENTIFICATION</scope>
</reference>
<evidence type="ECO:0000259" key="1">
    <source>
        <dbReference type="Pfam" id="PF13456"/>
    </source>
</evidence>
<dbReference type="InterPro" id="IPR002156">
    <property type="entry name" value="RNaseH_domain"/>
</dbReference>
<dbReference type="InterPro" id="IPR052929">
    <property type="entry name" value="RNase_H-like_EbsB-rel"/>
</dbReference>
<dbReference type="Pfam" id="PF13456">
    <property type="entry name" value="RVT_3"/>
    <property type="match status" value="1"/>
</dbReference>
<accession>A0A3B6FUS2</accession>
<dbReference type="PANTHER" id="PTHR47074:SF47">
    <property type="entry name" value="RNASE H TYPE-1 DOMAIN-CONTAINING PROTEIN"/>
    <property type="match status" value="1"/>
</dbReference>
<dbReference type="EnsemblPlants" id="TraesCS3B02G358500.1">
    <property type="protein sequence ID" value="TraesCS3B02G358500.1"/>
    <property type="gene ID" value="TraesCS3B02G358500"/>
</dbReference>
<protein>
    <recommendedName>
        <fullName evidence="1">RNase H type-1 domain-containing protein</fullName>
    </recommendedName>
</protein>